<protein>
    <submittedName>
        <fullName evidence="4">Methyl-accepting chemotaxis protein</fullName>
    </submittedName>
</protein>
<dbReference type="PANTHER" id="PTHR32089">
    <property type="entry name" value="METHYL-ACCEPTING CHEMOTAXIS PROTEIN MCPB"/>
    <property type="match status" value="1"/>
</dbReference>
<keyword evidence="1 2" id="KW-0807">Transducer</keyword>
<dbReference type="SMART" id="SM00283">
    <property type="entry name" value="MA"/>
    <property type="match status" value="1"/>
</dbReference>
<evidence type="ECO:0000256" key="2">
    <source>
        <dbReference type="PROSITE-ProRule" id="PRU00284"/>
    </source>
</evidence>
<dbReference type="EMBL" id="JBHUFA010000001">
    <property type="protein sequence ID" value="MFD1694582.1"/>
    <property type="molecule type" value="Genomic_DNA"/>
</dbReference>
<dbReference type="SUPFAM" id="SSF141371">
    <property type="entry name" value="PilZ domain-like"/>
    <property type="match status" value="1"/>
</dbReference>
<accession>A0ABW4JSS7</accession>
<dbReference type="PROSITE" id="PS50111">
    <property type="entry name" value="CHEMOTAXIS_TRANSDUC_2"/>
    <property type="match status" value="1"/>
</dbReference>
<dbReference type="SUPFAM" id="SSF58104">
    <property type="entry name" value="Methyl-accepting chemotaxis protein (MCP) signaling domain"/>
    <property type="match status" value="1"/>
</dbReference>
<organism evidence="4 5">
    <name type="scientific">Roseibium aestuarii</name>
    <dbReference type="NCBI Taxonomy" id="2600299"/>
    <lineage>
        <taxon>Bacteria</taxon>
        <taxon>Pseudomonadati</taxon>
        <taxon>Pseudomonadota</taxon>
        <taxon>Alphaproteobacteria</taxon>
        <taxon>Hyphomicrobiales</taxon>
        <taxon>Stappiaceae</taxon>
        <taxon>Roseibium</taxon>
    </lineage>
</organism>
<dbReference type="Gene3D" id="2.40.10.220">
    <property type="entry name" value="predicted glycosyltransferase like domains"/>
    <property type="match status" value="1"/>
</dbReference>
<dbReference type="Gene3D" id="1.10.287.950">
    <property type="entry name" value="Methyl-accepting chemotaxis protein"/>
    <property type="match status" value="1"/>
</dbReference>
<gene>
    <name evidence="4" type="ORF">ACFSC7_03575</name>
</gene>
<dbReference type="InterPro" id="IPR009875">
    <property type="entry name" value="PilZ_domain"/>
</dbReference>
<evidence type="ECO:0000313" key="5">
    <source>
        <dbReference type="Proteomes" id="UP001597327"/>
    </source>
</evidence>
<dbReference type="RefSeq" id="WP_149891582.1">
    <property type="nucleotide sequence ID" value="NZ_JBHUFA010000001.1"/>
</dbReference>
<evidence type="ECO:0000256" key="1">
    <source>
        <dbReference type="ARBA" id="ARBA00023224"/>
    </source>
</evidence>
<dbReference type="Pfam" id="PF00015">
    <property type="entry name" value="MCPsignal"/>
    <property type="match status" value="1"/>
</dbReference>
<sequence>MPGTVAAPSPDADSRESRQALTHTLDAIEGDLQVAASSMQEAAQAVTARIQSQGEMLAQVETASAVLDSQSGEAASNASELAHSINELSAASSEIGQQITTSNDLVEQARGLADEANAGVLDLQSAIESIANVVRLISDVAKQTNLLALNATIEAARAGEAGKGFAVVASEVKLLSQQTQSATDEISANIARLQASADNSIDNVTRVIDVIGQIRPSFAAVEAAVHEQIGTTQSIGDRAQQTARFVQDVSAQARMIAESTQQARNVAQDAAQASIGMGERAAGLGGRFTMMIRQTAVGDRRAHDRLPLRLNGEMTGAGGRIAIETRDLSEGGVLVKPGASPASGSTATVTPGITPGSAITLSLGTLGTTRARVVAHSDAGVHCAFVDPDGPFLSAVRQKLAQVRAEHDAFVARAQTGAQRIAAAMEDLIAKGRLRQDDLFDTRYRPLPGTDPQQFETLYLRQIEAVLPAIQEGILAEDPALAFCVAVDRNGYLPVHNRIYSHPQKPGDPVWNAANCRNRRIFDDRAGLSAGRNTRPFLIQTYARDMGGGKVVWMREVDAPIEVAGRHWGGFRTAYKM</sequence>
<proteinExistence type="predicted"/>
<keyword evidence="5" id="KW-1185">Reference proteome</keyword>
<comment type="caution">
    <text evidence="4">The sequence shown here is derived from an EMBL/GenBank/DDBJ whole genome shotgun (WGS) entry which is preliminary data.</text>
</comment>
<dbReference type="InterPro" id="IPR004089">
    <property type="entry name" value="MCPsignal_dom"/>
</dbReference>
<reference evidence="5" key="1">
    <citation type="journal article" date="2019" name="Int. J. Syst. Evol. Microbiol.">
        <title>The Global Catalogue of Microorganisms (GCM) 10K type strain sequencing project: providing services to taxonomists for standard genome sequencing and annotation.</title>
        <authorList>
            <consortium name="The Broad Institute Genomics Platform"/>
            <consortium name="The Broad Institute Genome Sequencing Center for Infectious Disease"/>
            <person name="Wu L."/>
            <person name="Ma J."/>
        </authorList>
    </citation>
    <scope>NUCLEOTIDE SEQUENCE [LARGE SCALE GENOMIC DNA]</scope>
    <source>
        <strain evidence="5">JCM 3369</strain>
    </source>
</reference>
<evidence type="ECO:0000313" key="4">
    <source>
        <dbReference type="EMBL" id="MFD1694582.1"/>
    </source>
</evidence>
<dbReference type="PANTHER" id="PTHR32089:SF112">
    <property type="entry name" value="LYSOZYME-LIKE PROTEIN-RELATED"/>
    <property type="match status" value="1"/>
</dbReference>
<name>A0ABW4JSS7_9HYPH</name>
<dbReference type="Proteomes" id="UP001597327">
    <property type="component" value="Unassembled WGS sequence"/>
</dbReference>
<dbReference type="Pfam" id="PF07238">
    <property type="entry name" value="PilZ"/>
    <property type="match status" value="1"/>
</dbReference>
<evidence type="ECO:0000259" key="3">
    <source>
        <dbReference type="PROSITE" id="PS50111"/>
    </source>
</evidence>
<feature type="domain" description="Methyl-accepting transducer" evidence="3">
    <location>
        <begin position="28"/>
        <end position="278"/>
    </location>
</feature>